<dbReference type="AlphaFoldDB" id="A0AAJ0GJF4"/>
<dbReference type="EMBL" id="JAWDJX010000001">
    <property type="protein sequence ID" value="KAK3058691.1"/>
    <property type="molecule type" value="Genomic_DNA"/>
</dbReference>
<protein>
    <submittedName>
        <fullName evidence="2">Uncharacterized protein</fullName>
    </submittedName>
</protein>
<feature type="compositionally biased region" description="Acidic residues" evidence="1">
    <location>
        <begin position="171"/>
        <end position="184"/>
    </location>
</feature>
<evidence type="ECO:0000256" key="1">
    <source>
        <dbReference type="SAM" id="MobiDB-lite"/>
    </source>
</evidence>
<evidence type="ECO:0000313" key="3">
    <source>
        <dbReference type="Proteomes" id="UP001271007"/>
    </source>
</evidence>
<comment type="caution">
    <text evidence="2">The sequence shown here is derived from an EMBL/GenBank/DDBJ whole genome shotgun (WGS) entry which is preliminary data.</text>
</comment>
<feature type="compositionally biased region" description="Acidic residues" evidence="1">
    <location>
        <begin position="229"/>
        <end position="238"/>
    </location>
</feature>
<sequence>MSSANARAALGRLSPNRRNPNLKYSTSFSDDEIEHPFYQEPKRPDPAPYHFSPLRAQQRTNNSSRQAAFKPLTLKRPHQSFLASATADDTPEPVAKRHQQPLSPEPAPALSTRTSPRFASINGLELRAASPYDNTSLLRSLSPQLGEEDIPDDEQFYDEEQEALDAFLADDVSDVDTSDEESDKEPETWPVCGHTPVTKVAKERRASLKGSRDHRPRRLSHFPALNIGEADDSGEDPEVDDEALTKADARTQYGIAGVSCMLRIAREMSQAMECVVGRCGEQPIWTTIKASTSCSSAKSWAERSSIAGPNNETSQRTCML</sequence>
<feature type="region of interest" description="Disordered" evidence="1">
    <location>
        <begin position="203"/>
        <end position="238"/>
    </location>
</feature>
<proteinExistence type="predicted"/>
<evidence type="ECO:0000313" key="2">
    <source>
        <dbReference type="EMBL" id="KAK3058691.1"/>
    </source>
</evidence>
<dbReference type="Proteomes" id="UP001271007">
    <property type="component" value="Unassembled WGS sequence"/>
</dbReference>
<feature type="region of interest" description="Disordered" evidence="1">
    <location>
        <begin position="1"/>
        <end position="116"/>
    </location>
</feature>
<organism evidence="2 3">
    <name type="scientific">Extremus antarcticus</name>
    <dbReference type="NCBI Taxonomy" id="702011"/>
    <lineage>
        <taxon>Eukaryota</taxon>
        <taxon>Fungi</taxon>
        <taxon>Dikarya</taxon>
        <taxon>Ascomycota</taxon>
        <taxon>Pezizomycotina</taxon>
        <taxon>Dothideomycetes</taxon>
        <taxon>Dothideomycetidae</taxon>
        <taxon>Mycosphaerellales</taxon>
        <taxon>Extremaceae</taxon>
        <taxon>Extremus</taxon>
    </lineage>
</organism>
<accession>A0AAJ0GJF4</accession>
<feature type="compositionally biased region" description="Basic and acidic residues" evidence="1">
    <location>
        <begin position="203"/>
        <end position="213"/>
    </location>
</feature>
<reference evidence="2" key="1">
    <citation type="submission" date="2023-04" db="EMBL/GenBank/DDBJ databases">
        <title>Black Yeasts Isolated from many extreme environments.</title>
        <authorList>
            <person name="Coleine C."/>
            <person name="Stajich J.E."/>
            <person name="Selbmann L."/>
        </authorList>
    </citation>
    <scope>NUCLEOTIDE SEQUENCE</scope>
    <source>
        <strain evidence="2">CCFEE 5312</strain>
    </source>
</reference>
<feature type="region of interest" description="Disordered" evidence="1">
    <location>
        <begin position="170"/>
        <end position="190"/>
    </location>
</feature>
<name>A0AAJ0GJF4_9PEZI</name>
<gene>
    <name evidence="2" type="ORF">LTR09_000256</name>
</gene>
<feature type="compositionally biased region" description="Basic and acidic residues" evidence="1">
    <location>
        <begin position="34"/>
        <end position="45"/>
    </location>
</feature>
<feature type="compositionally biased region" description="Polar residues" evidence="1">
    <location>
        <begin position="16"/>
        <end position="28"/>
    </location>
</feature>
<keyword evidence="3" id="KW-1185">Reference proteome</keyword>
<feature type="compositionally biased region" description="Polar residues" evidence="1">
    <location>
        <begin position="55"/>
        <end position="66"/>
    </location>
</feature>